<proteinExistence type="predicted"/>
<protein>
    <submittedName>
        <fullName evidence="1">Uncharacterized protein</fullName>
    </submittedName>
</protein>
<gene>
    <name evidence="1" type="ORF">GWI33_003091</name>
</gene>
<keyword evidence="2" id="KW-1185">Reference proteome</keyword>
<evidence type="ECO:0000313" key="2">
    <source>
        <dbReference type="Proteomes" id="UP000625711"/>
    </source>
</evidence>
<reference evidence="1" key="1">
    <citation type="submission" date="2020-08" db="EMBL/GenBank/DDBJ databases">
        <title>Genome sequencing and assembly of the red palm weevil Rhynchophorus ferrugineus.</title>
        <authorList>
            <person name="Dias G.B."/>
            <person name="Bergman C.M."/>
            <person name="Manee M."/>
        </authorList>
    </citation>
    <scope>NUCLEOTIDE SEQUENCE</scope>
    <source>
        <strain evidence="1">AA-2017</strain>
        <tissue evidence="1">Whole larva</tissue>
    </source>
</reference>
<dbReference type="EMBL" id="JAACXV010000185">
    <property type="protein sequence ID" value="KAF7282167.1"/>
    <property type="molecule type" value="Genomic_DNA"/>
</dbReference>
<comment type="caution">
    <text evidence="1">The sequence shown here is derived from an EMBL/GenBank/DDBJ whole genome shotgun (WGS) entry which is preliminary data.</text>
</comment>
<sequence>MCDFGRFGCHVSSGLRKCCLLFQEVTESMNEHPSKLIYRPRALTRDVISDLYPQTDVRKNDPVARNLDSNRRSIRPLSAIISSHSNKTPFSSLPLFNPNRFKPIQSASLDDATPDPSTFKVVASQPAVLPHPRATLIGPTPASSPSPS</sequence>
<name>A0A834IJN7_RHYFE</name>
<dbReference type="Proteomes" id="UP000625711">
    <property type="component" value="Unassembled WGS sequence"/>
</dbReference>
<dbReference type="AlphaFoldDB" id="A0A834IJN7"/>
<evidence type="ECO:0000313" key="1">
    <source>
        <dbReference type="EMBL" id="KAF7282167.1"/>
    </source>
</evidence>
<organism evidence="1 2">
    <name type="scientific">Rhynchophorus ferrugineus</name>
    <name type="common">Red palm weevil</name>
    <name type="synonym">Curculio ferrugineus</name>
    <dbReference type="NCBI Taxonomy" id="354439"/>
    <lineage>
        <taxon>Eukaryota</taxon>
        <taxon>Metazoa</taxon>
        <taxon>Ecdysozoa</taxon>
        <taxon>Arthropoda</taxon>
        <taxon>Hexapoda</taxon>
        <taxon>Insecta</taxon>
        <taxon>Pterygota</taxon>
        <taxon>Neoptera</taxon>
        <taxon>Endopterygota</taxon>
        <taxon>Coleoptera</taxon>
        <taxon>Polyphaga</taxon>
        <taxon>Cucujiformia</taxon>
        <taxon>Curculionidae</taxon>
        <taxon>Dryophthorinae</taxon>
        <taxon>Rhynchophorus</taxon>
    </lineage>
</organism>
<accession>A0A834IJN7</accession>